<reference evidence="1 2" key="1">
    <citation type="submission" date="2019-11" db="EMBL/GenBank/DDBJ databases">
        <authorList>
            <person name="Li X.-J."/>
            <person name="Feng X.-M."/>
        </authorList>
    </citation>
    <scope>NUCLEOTIDE SEQUENCE [LARGE SCALE GENOMIC DNA]</scope>
    <source>
        <strain evidence="1 2">XMNu-373</strain>
    </source>
</reference>
<dbReference type="AlphaFoldDB" id="A0A7K3M5Z6"/>
<proteinExistence type="predicted"/>
<dbReference type="EMBL" id="WLZY01000005">
    <property type="protein sequence ID" value="NDL58640.1"/>
    <property type="molecule type" value="Genomic_DNA"/>
</dbReference>
<evidence type="ECO:0000313" key="1">
    <source>
        <dbReference type="EMBL" id="NDL58640.1"/>
    </source>
</evidence>
<comment type="caution">
    <text evidence="1">The sequence shown here is derived from an EMBL/GenBank/DDBJ whole genome shotgun (WGS) entry which is preliminary data.</text>
</comment>
<accession>A0A7K3M5Z6</accession>
<protein>
    <submittedName>
        <fullName evidence="1">Uncharacterized protein</fullName>
    </submittedName>
</protein>
<organism evidence="1 2">
    <name type="scientific">Phytoactinopolyspora mesophila</name>
    <dbReference type="NCBI Taxonomy" id="2650750"/>
    <lineage>
        <taxon>Bacteria</taxon>
        <taxon>Bacillati</taxon>
        <taxon>Actinomycetota</taxon>
        <taxon>Actinomycetes</taxon>
        <taxon>Jiangellales</taxon>
        <taxon>Jiangellaceae</taxon>
        <taxon>Phytoactinopolyspora</taxon>
    </lineage>
</organism>
<sequence length="231" mass="25611">MEWIASQILYEMSGRRFGPCPAEVRPCRKRCGDTPIWVGSGVMQPYIQGGKWFNDYGSCGCKTRDSCSCVDMCEVQLQAPVASITEVLIDGAVVDPADYRVDSPALLVAQNGRCWPACQDMTKPAGEPGTFVVRYELGLPVPVHGVMAVSILVAELIKACEGDDSCRLPSNWVRITRQGVTVERERNSTNDRTGIYEIDALFLDLVNPERLSQPARVYSPDLPRSRQQVWP</sequence>
<evidence type="ECO:0000313" key="2">
    <source>
        <dbReference type="Proteomes" id="UP000460435"/>
    </source>
</evidence>
<gene>
    <name evidence="1" type="ORF">F7O44_16345</name>
</gene>
<name>A0A7K3M5Z6_9ACTN</name>
<dbReference type="Proteomes" id="UP000460435">
    <property type="component" value="Unassembled WGS sequence"/>
</dbReference>
<keyword evidence="2" id="KW-1185">Reference proteome</keyword>